<evidence type="ECO:0000313" key="9">
    <source>
        <dbReference type="EMBL" id="MBL4951858.1"/>
    </source>
</evidence>
<dbReference type="PANTHER" id="PTHR33799">
    <property type="entry name" value="PTS PERMEASE-RELATED-RELATED"/>
    <property type="match status" value="1"/>
</dbReference>
<dbReference type="CDD" id="cd00006">
    <property type="entry name" value="PTS_IIA_man"/>
    <property type="match status" value="1"/>
</dbReference>
<organism evidence="9 10">
    <name type="scientific">Neobacillus paridis</name>
    <dbReference type="NCBI Taxonomy" id="2803862"/>
    <lineage>
        <taxon>Bacteria</taxon>
        <taxon>Bacillati</taxon>
        <taxon>Bacillota</taxon>
        <taxon>Bacilli</taxon>
        <taxon>Bacillales</taxon>
        <taxon>Bacillaceae</taxon>
        <taxon>Neobacillus</taxon>
    </lineage>
</organism>
<proteinExistence type="predicted"/>
<evidence type="ECO:0000256" key="3">
    <source>
        <dbReference type="ARBA" id="ARBA00022490"/>
    </source>
</evidence>
<dbReference type="SUPFAM" id="SSF53062">
    <property type="entry name" value="PTS system fructose IIA component-like"/>
    <property type="match status" value="1"/>
</dbReference>
<accession>A0ABS1TKZ2</accession>
<evidence type="ECO:0000256" key="2">
    <source>
        <dbReference type="ARBA" id="ARBA00022448"/>
    </source>
</evidence>
<reference evidence="9 10" key="1">
    <citation type="submission" date="2021-01" db="EMBL/GenBank/DDBJ databases">
        <title>Genome public.</title>
        <authorList>
            <person name="Liu C."/>
            <person name="Sun Q."/>
        </authorList>
    </citation>
    <scope>NUCLEOTIDE SEQUENCE [LARGE SCALE GENOMIC DNA]</scope>
    <source>
        <strain evidence="9 10">YIM B02564</strain>
    </source>
</reference>
<evidence type="ECO:0000259" key="8">
    <source>
        <dbReference type="PROSITE" id="PS51096"/>
    </source>
</evidence>
<evidence type="ECO:0000256" key="1">
    <source>
        <dbReference type="ARBA" id="ARBA00004496"/>
    </source>
</evidence>
<comment type="caution">
    <text evidence="9">The sequence shown here is derived from an EMBL/GenBank/DDBJ whole genome shotgun (WGS) entry which is preliminary data.</text>
</comment>
<comment type="subcellular location">
    <subcellularLocation>
        <location evidence="1">Cytoplasm</location>
    </subcellularLocation>
</comment>
<keyword evidence="5" id="KW-0808">Transferase</keyword>
<evidence type="ECO:0000256" key="4">
    <source>
        <dbReference type="ARBA" id="ARBA00022597"/>
    </source>
</evidence>
<keyword evidence="6" id="KW-0598">Phosphotransferase system</keyword>
<gene>
    <name evidence="9" type="ORF">JK635_06510</name>
</gene>
<evidence type="ECO:0000256" key="5">
    <source>
        <dbReference type="ARBA" id="ARBA00022679"/>
    </source>
</evidence>
<dbReference type="Pfam" id="PF03610">
    <property type="entry name" value="EIIA-man"/>
    <property type="match status" value="1"/>
</dbReference>
<keyword evidence="4 9" id="KW-0762">Sugar transport</keyword>
<dbReference type="InterPro" id="IPR033887">
    <property type="entry name" value="PTS_IIA_man"/>
</dbReference>
<keyword evidence="2" id="KW-0813">Transport</keyword>
<evidence type="ECO:0000256" key="6">
    <source>
        <dbReference type="ARBA" id="ARBA00022683"/>
    </source>
</evidence>
<keyword evidence="10" id="KW-1185">Reference proteome</keyword>
<dbReference type="Gene3D" id="3.40.50.510">
    <property type="entry name" value="Phosphotransferase system, mannose-type IIA component"/>
    <property type="match status" value="1"/>
</dbReference>
<protein>
    <submittedName>
        <fullName evidence="9">PTS sugar transporter subunit IIA</fullName>
    </submittedName>
</protein>
<dbReference type="PANTHER" id="PTHR33799:SF1">
    <property type="entry name" value="PTS SYSTEM MANNOSE-SPECIFIC EIIAB COMPONENT-RELATED"/>
    <property type="match status" value="1"/>
</dbReference>
<name>A0ABS1TKZ2_9BACI</name>
<sequence>MIGIILCGHAHFGTGLYSTVRLIAGEQENFEVIDYEEGMTSEALSMKLSDTIEKLQSAEGVAILTDIAGGTPFNEAAKLSVTKENVTVISGVNAPVLLDSCFKRNLPISQFIEEIVQSGKDGMKVFKVK</sequence>
<keyword evidence="7" id="KW-0418">Kinase</keyword>
<dbReference type="RefSeq" id="WP_202653139.1">
    <property type="nucleotide sequence ID" value="NZ_JAESWB010000115.1"/>
</dbReference>
<dbReference type="InterPro" id="IPR004701">
    <property type="entry name" value="PTS_EIIA_man-typ"/>
</dbReference>
<feature type="domain" description="PTS EIIA type-4" evidence="8">
    <location>
        <begin position="1"/>
        <end position="123"/>
    </location>
</feature>
<dbReference type="InterPro" id="IPR036662">
    <property type="entry name" value="PTS_EIIA_man-typ_sf"/>
</dbReference>
<dbReference type="EMBL" id="JAESWB010000115">
    <property type="protein sequence ID" value="MBL4951858.1"/>
    <property type="molecule type" value="Genomic_DNA"/>
</dbReference>
<dbReference type="InterPro" id="IPR051471">
    <property type="entry name" value="Bacterial_PTS_sugar_comp"/>
</dbReference>
<dbReference type="PROSITE" id="PS51096">
    <property type="entry name" value="PTS_EIIA_TYPE_4"/>
    <property type="match status" value="1"/>
</dbReference>
<evidence type="ECO:0000313" key="10">
    <source>
        <dbReference type="Proteomes" id="UP000623967"/>
    </source>
</evidence>
<keyword evidence="3" id="KW-0963">Cytoplasm</keyword>
<dbReference type="Proteomes" id="UP000623967">
    <property type="component" value="Unassembled WGS sequence"/>
</dbReference>
<evidence type="ECO:0000256" key="7">
    <source>
        <dbReference type="ARBA" id="ARBA00022777"/>
    </source>
</evidence>